<keyword evidence="1" id="KW-0175">Coiled coil</keyword>
<protein>
    <submittedName>
        <fullName evidence="3">Uncharacterized protein</fullName>
    </submittedName>
</protein>
<evidence type="ECO:0000313" key="4">
    <source>
        <dbReference type="Proteomes" id="UP000739538"/>
    </source>
</evidence>
<feature type="region of interest" description="Disordered" evidence="2">
    <location>
        <begin position="120"/>
        <end position="162"/>
    </location>
</feature>
<dbReference type="EMBL" id="JAGQHS010000031">
    <property type="protein sequence ID" value="MCA9755743.1"/>
    <property type="molecule type" value="Genomic_DNA"/>
</dbReference>
<sequence length="162" mass="18064">MDEGVLNRDVGEEELKAAVDQRIEPLEPEDRALLDKVADQIVRRGLTVPAVFFLESSKPLSYVGSQALLFLEPFIRAFLDMESYGRFVRLLEDRDNYERLIETIEERDAELVRARKAAEKAAKDAKRSDVGTGATGDGNAAGGASGERTPGWRGWLGKNRRK</sequence>
<feature type="compositionally biased region" description="Gly residues" evidence="2">
    <location>
        <begin position="133"/>
        <end position="145"/>
    </location>
</feature>
<evidence type="ECO:0000256" key="1">
    <source>
        <dbReference type="SAM" id="Coils"/>
    </source>
</evidence>
<comment type="caution">
    <text evidence="3">The sequence shown here is derived from an EMBL/GenBank/DDBJ whole genome shotgun (WGS) entry which is preliminary data.</text>
</comment>
<reference evidence="3" key="2">
    <citation type="journal article" date="2021" name="Microbiome">
        <title>Successional dynamics and alternative stable states in a saline activated sludge microbial community over 9 years.</title>
        <authorList>
            <person name="Wang Y."/>
            <person name="Ye J."/>
            <person name="Ju F."/>
            <person name="Liu L."/>
            <person name="Boyd J.A."/>
            <person name="Deng Y."/>
            <person name="Parks D.H."/>
            <person name="Jiang X."/>
            <person name="Yin X."/>
            <person name="Woodcroft B.J."/>
            <person name="Tyson G.W."/>
            <person name="Hugenholtz P."/>
            <person name="Polz M.F."/>
            <person name="Zhang T."/>
        </authorList>
    </citation>
    <scope>NUCLEOTIDE SEQUENCE</scope>
    <source>
        <strain evidence="3">HKST-UBA02</strain>
    </source>
</reference>
<proteinExistence type="predicted"/>
<gene>
    <name evidence="3" type="ORF">KDA27_08080</name>
</gene>
<organism evidence="3 4">
    <name type="scientific">Eiseniibacteriota bacterium</name>
    <dbReference type="NCBI Taxonomy" id="2212470"/>
    <lineage>
        <taxon>Bacteria</taxon>
        <taxon>Candidatus Eiseniibacteriota</taxon>
    </lineage>
</organism>
<dbReference type="AlphaFoldDB" id="A0A956NB75"/>
<evidence type="ECO:0000313" key="3">
    <source>
        <dbReference type="EMBL" id="MCA9755743.1"/>
    </source>
</evidence>
<name>A0A956NB75_UNCEI</name>
<feature type="compositionally biased region" description="Basic and acidic residues" evidence="2">
    <location>
        <begin position="120"/>
        <end position="129"/>
    </location>
</feature>
<accession>A0A956NB75</accession>
<feature type="coiled-coil region" evidence="1">
    <location>
        <begin position="87"/>
        <end position="117"/>
    </location>
</feature>
<reference evidence="3" key="1">
    <citation type="submission" date="2020-04" db="EMBL/GenBank/DDBJ databases">
        <authorList>
            <person name="Zhang T."/>
        </authorList>
    </citation>
    <scope>NUCLEOTIDE SEQUENCE</scope>
    <source>
        <strain evidence="3">HKST-UBA02</strain>
    </source>
</reference>
<evidence type="ECO:0000256" key="2">
    <source>
        <dbReference type="SAM" id="MobiDB-lite"/>
    </source>
</evidence>
<dbReference type="Proteomes" id="UP000739538">
    <property type="component" value="Unassembled WGS sequence"/>
</dbReference>